<gene>
    <name evidence="5" type="ORF">AJ79_06064</name>
</gene>
<feature type="domain" description="SWIM-type" evidence="4">
    <location>
        <begin position="149"/>
        <end position="181"/>
    </location>
</feature>
<feature type="compositionally biased region" description="Polar residues" evidence="2">
    <location>
        <begin position="1"/>
        <end position="16"/>
    </location>
</feature>
<dbReference type="InterPro" id="IPR013083">
    <property type="entry name" value="Znf_RING/FYVE/PHD"/>
</dbReference>
<dbReference type="GO" id="GO:0061630">
    <property type="term" value="F:ubiquitin protein ligase activity"/>
    <property type="evidence" value="ECO:0007669"/>
    <property type="project" value="InterPro"/>
</dbReference>
<evidence type="ECO:0000259" key="3">
    <source>
        <dbReference type="PROSITE" id="PS50089"/>
    </source>
</evidence>
<dbReference type="InterPro" id="IPR007527">
    <property type="entry name" value="Znf_SWIM"/>
</dbReference>
<dbReference type="InterPro" id="IPR001841">
    <property type="entry name" value="Znf_RING"/>
</dbReference>
<dbReference type="Gene3D" id="3.30.40.10">
    <property type="entry name" value="Zinc/RING finger domain, C3HC4 (zinc finger)"/>
    <property type="match status" value="1"/>
</dbReference>
<evidence type="ECO:0000256" key="1">
    <source>
        <dbReference type="PROSITE-ProRule" id="PRU00175"/>
    </source>
</evidence>
<dbReference type="PROSITE" id="PS50089">
    <property type="entry name" value="ZF_RING_2"/>
    <property type="match status" value="1"/>
</dbReference>
<reference evidence="5 6" key="1">
    <citation type="submission" date="2017-10" db="EMBL/GenBank/DDBJ databases">
        <title>Comparative genomics in systemic dimorphic fungi from Ajellomycetaceae.</title>
        <authorList>
            <person name="Munoz J.F."/>
            <person name="Mcewen J.G."/>
            <person name="Clay O.K."/>
            <person name="Cuomo C.A."/>
        </authorList>
    </citation>
    <scope>NUCLEOTIDE SEQUENCE [LARGE SCALE GENOMIC DNA]</scope>
    <source>
        <strain evidence="5 6">UAMH5409</strain>
    </source>
</reference>
<sequence length="343" mass="39177">MSTGSGNFPLHTSTIRSPAPRTPRRNGRKRAYEEAHESDYAVTPSRSAKRRQVRSTIASGNTPVIDLTGGVKSPVSQTTTPRKRRKAADASPVVEKRRRVFRKHAPQTFLTKLERARTQRMFVVDRTREGTEEVPTERVQIVGTTGNIYEVAIELEPYCTCPDSEKGNQCKHIVYVLCNVLKVPDHLQYQLAFLSSELREIFANAPVNPKDNASKENESGKRKPIEGDCPICFMEFEPAREEIVWCKAACGNNIHKTCFEKWAATQSQNGVRCVYCRSNWEVDTSFKQLLAQGKVNEEGYVNVGAQLGLSGIRDYSTYHQWGRRRRRYYSYSYDDYDYDYGYD</sequence>
<keyword evidence="1" id="KW-0479">Metal-binding</keyword>
<dbReference type="PROSITE" id="PS50966">
    <property type="entry name" value="ZF_SWIM"/>
    <property type="match status" value="1"/>
</dbReference>
<dbReference type="EMBL" id="PDNB01000103">
    <property type="protein sequence ID" value="PGH08277.1"/>
    <property type="molecule type" value="Genomic_DNA"/>
</dbReference>
<feature type="compositionally biased region" description="Basic and acidic residues" evidence="2">
    <location>
        <begin position="30"/>
        <end position="39"/>
    </location>
</feature>
<dbReference type="InterPro" id="IPR039903">
    <property type="entry name" value="Zswim2"/>
</dbReference>
<dbReference type="GO" id="GO:0008270">
    <property type="term" value="F:zinc ion binding"/>
    <property type="evidence" value="ECO:0007669"/>
    <property type="project" value="UniProtKB-KW"/>
</dbReference>
<accession>A0A2B7XI06</accession>
<evidence type="ECO:0000313" key="6">
    <source>
        <dbReference type="Proteomes" id="UP000223968"/>
    </source>
</evidence>
<keyword evidence="1" id="KW-0862">Zinc</keyword>
<dbReference type="PANTHER" id="PTHR21540:SF0">
    <property type="entry name" value="PHD FAMILY PROTEIN"/>
    <property type="match status" value="1"/>
</dbReference>
<dbReference type="Proteomes" id="UP000223968">
    <property type="component" value="Unassembled WGS sequence"/>
</dbReference>
<evidence type="ECO:0000256" key="2">
    <source>
        <dbReference type="SAM" id="MobiDB-lite"/>
    </source>
</evidence>
<dbReference type="Pfam" id="PF13639">
    <property type="entry name" value="zf-RING_2"/>
    <property type="match status" value="1"/>
</dbReference>
<keyword evidence="1" id="KW-0863">Zinc-finger</keyword>
<evidence type="ECO:0008006" key="7">
    <source>
        <dbReference type="Google" id="ProtNLM"/>
    </source>
</evidence>
<feature type="domain" description="RING-type" evidence="3">
    <location>
        <begin position="229"/>
        <end position="277"/>
    </location>
</feature>
<organism evidence="5 6">
    <name type="scientific">Helicocarpus griseus UAMH5409</name>
    <dbReference type="NCBI Taxonomy" id="1447875"/>
    <lineage>
        <taxon>Eukaryota</taxon>
        <taxon>Fungi</taxon>
        <taxon>Dikarya</taxon>
        <taxon>Ascomycota</taxon>
        <taxon>Pezizomycotina</taxon>
        <taxon>Eurotiomycetes</taxon>
        <taxon>Eurotiomycetidae</taxon>
        <taxon>Onygenales</taxon>
        <taxon>Ajellomycetaceae</taxon>
        <taxon>Helicocarpus</taxon>
    </lineage>
</organism>
<dbReference type="CDD" id="cd16494">
    <property type="entry name" value="RING-CH-C4HC3_ZSWM2"/>
    <property type="match status" value="1"/>
</dbReference>
<dbReference type="PANTHER" id="PTHR21540">
    <property type="entry name" value="RING FINGER AND SWIM DOMAIN-CONTAINING PROTEIN 2"/>
    <property type="match status" value="1"/>
</dbReference>
<dbReference type="AlphaFoldDB" id="A0A2B7XI06"/>
<feature type="region of interest" description="Disordered" evidence="2">
    <location>
        <begin position="1"/>
        <end position="91"/>
    </location>
</feature>
<keyword evidence="6" id="KW-1185">Reference proteome</keyword>
<dbReference type="STRING" id="1447875.A0A2B7XI06"/>
<dbReference type="Pfam" id="PF04434">
    <property type="entry name" value="SWIM"/>
    <property type="match status" value="1"/>
</dbReference>
<comment type="caution">
    <text evidence="5">The sequence shown here is derived from an EMBL/GenBank/DDBJ whole genome shotgun (WGS) entry which is preliminary data.</text>
</comment>
<dbReference type="OrthoDB" id="2122982at2759"/>
<evidence type="ECO:0000259" key="4">
    <source>
        <dbReference type="PROSITE" id="PS50966"/>
    </source>
</evidence>
<protein>
    <recommendedName>
        <fullName evidence="7">Anaphase-promoting complex subunit 11</fullName>
    </recommendedName>
</protein>
<name>A0A2B7XI06_9EURO</name>
<evidence type="ECO:0000313" key="5">
    <source>
        <dbReference type="EMBL" id="PGH08277.1"/>
    </source>
</evidence>
<proteinExistence type="predicted"/>
<dbReference type="SUPFAM" id="SSF57850">
    <property type="entry name" value="RING/U-box"/>
    <property type="match status" value="1"/>
</dbReference>